<dbReference type="OrthoDB" id="1683820at2"/>
<evidence type="ECO:0000313" key="3">
    <source>
        <dbReference type="Proteomes" id="UP000286268"/>
    </source>
</evidence>
<proteinExistence type="predicted"/>
<reference evidence="2 3" key="1">
    <citation type="submission" date="2018-01" db="EMBL/GenBank/DDBJ databases">
        <title>Genome Sequencing and Assembly of Anaerobacter polyendosporus strain CT4.</title>
        <authorList>
            <person name="Tachaapaikoon C."/>
            <person name="Sutheeworapong S."/>
            <person name="Jenjaroenpun P."/>
            <person name="Wongsurawat T."/>
            <person name="Nookeaw I."/>
            <person name="Cheawchanlertfa P."/>
            <person name="Kosugi A."/>
            <person name="Cheevadhanarak S."/>
            <person name="Ratanakhanokchai K."/>
        </authorList>
    </citation>
    <scope>NUCLEOTIDE SEQUENCE [LARGE SCALE GENOMIC DNA]</scope>
    <source>
        <strain evidence="2 3">CT4</strain>
    </source>
</reference>
<feature type="region of interest" description="Disordered" evidence="1">
    <location>
        <begin position="58"/>
        <end position="81"/>
    </location>
</feature>
<dbReference type="AlphaFoldDB" id="A0A410DU32"/>
<name>A0A410DU32_9CLOT</name>
<gene>
    <name evidence="2" type="ORF">C1I91_13175</name>
</gene>
<protein>
    <submittedName>
        <fullName evidence="2">Uncharacterized protein</fullName>
    </submittedName>
</protein>
<dbReference type="Proteomes" id="UP000286268">
    <property type="component" value="Chromosome"/>
</dbReference>
<evidence type="ECO:0000256" key="1">
    <source>
        <dbReference type="SAM" id="MobiDB-lite"/>
    </source>
</evidence>
<dbReference type="KEGG" id="cmah:C1I91_13175"/>
<organism evidence="2 3">
    <name type="scientific">Clostridium manihotivorum</name>
    <dbReference type="NCBI Taxonomy" id="2320868"/>
    <lineage>
        <taxon>Bacteria</taxon>
        <taxon>Bacillati</taxon>
        <taxon>Bacillota</taxon>
        <taxon>Clostridia</taxon>
        <taxon>Eubacteriales</taxon>
        <taxon>Clostridiaceae</taxon>
        <taxon>Clostridium</taxon>
    </lineage>
</organism>
<dbReference type="RefSeq" id="WP_128213297.1">
    <property type="nucleotide sequence ID" value="NZ_CP025746.1"/>
</dbReference>
<keyword evidence="3" id="KW-1185">Reference proteome</keyword>
<dbReference type="EMBL" id="CP025746">
    <property type="protein sequence ID" value="QAA32508.1"/>
    <property type="molecule type" value="Genomic_DNA"/>
</dbReference>
<sequence length="81" mass="8753">MTIFDNLTPEDAIVLTNAIVIAISKDKTADEINVLGNFITGVGCLLLTVAAQKQFIQTDVKPSNNNNDKKNDSNNDDIFVG</sequence>
<evidence type="ECO:0000313" key="2">
    <source>
        <dbReference type="EMBL" id="QAA32508.1"/>
    </source>
</evidence>
<accession>A0A410DU32</accession>